<evidence type="ECO:0000313" key="3">
    <source>
        <dbReference type="Proteomes" id="UP000607197"/>
    </source>
</evidence>
<keyword evidence="1" id="KW-1003">Cell membrane</keyword>
<dbReference type="PANTHER" id="PTHR34300:SF2">
    <property type="entry name" value="QUEUOSINE PRECURSOR TRANSPORTER-RELATED"/>
    <property type="match status" value="1"/>
</dbReference>
<accession>A0A830F1M1</accession>
<dbReference type="GO" id="GO:0022857">
    <property type="term" value="F:transmembrane transporter activity"/>
    <property type="evidence" value="ECO:0007669"/>
    <property type="project" value="UniProtKB-UniRule"/>
</dbReference>
<proteinExistence type="inferred from homology"/>
<keyword evidence="3" id="KW-1185">Reference proteome</keyword>
<dbReference type="InterPro" id="IPR003744">
    <property type="entry name" value="YhhQ"/>
</dbReference>
<comment type="function">
    <text evidence="1">Involved in the import of queuosine (Q) precursors, required for Q precursor salvage.</text>
</comment>
<keyword evidence="1" id="KW-1133">Transmembrane helix</keyword>
<evidence type="ECO:0000256" key="1">
    <source>
        <dbReference type="HAMAP-Rule" id="MF_02088"/>
    </source>
</evidence>
<comment type="subcellular location">
    <subcellularLocation>
        <location evidence="1">Cell membrane</location>
        <topology evidence="1">Multi-pass membrane protein</topology>
    </subcellularLocation>
</comment>
<reference evidence="2" key="1">
    <citation type="journal article" date="2014" name="Int. J. Syst. Evol. Microbiol.">
        <title>Complete genome sequence of Corynebacterium casei LMG S-19264T (=DSM 44701T), isolated from a smear-ripened cheese.</title>
        <authorList>
            <consortium name="US DOE Joint Genome Institute (JGI-PGF)"/>
            <person name="Walter F."/>
            <person name="Albersmeier A."/>
            <person name="Kalinowski J."/>
            <person name="Ruckert C."/>
        </authorList>
    </citation>
    <scope>NUCLEOTIDE SEQUENCE</scope>
    <source>
        <strain evidence="2">JCM 19596</strain>
    </source>
</reference>
<dbReference type="RefSeq" id="WP_188974713.1">
    <property type="nucleotide sequence ID" value="NZ_BMPG01000001.1"/>
</dbReference>
<feature type="transmembrane region" description="Helical" evidence="1">
    <location>
        <begin position="127"/>
        <end position="150"/>
    </location>
</feature>
<dbReference type="OrthoDB" id="82146at2157"/>
<keyword evidence="1" id="KW-0813">Transport</keyword>
<organism evidence="2 3">
    <name type="scientific">Halocalculus aciditolerans</name>
    <dbReference type="NCBI Taxonomy" id="1383812"/>
    <lineage>
        <taxon>Archaea</taxon>
        <taxon>Methanobacteriati</taxon>
        <taxon>Methanobacteriota</taxon>
        <taxon>Stenosarchaea group</taxon>
        <taxon>Halobacteria</taxon>
        <taxon>Halobacteriales</taxon>
        <taxon>Halobacteriaceae</taxon>
        <taxon>Halocalculus</taxon>
    </lineage>
</organism>
<gene>
    <name evidence="2" type="ORF">GCM10009039_00820</name>
</gene>
<feature type="transmembrane region" description="Helical" evidence="1">
    <location>
        <begin position="210"/>
        <end position="230"/>
    </location>
</feature>
<name>A0A830F1M1_9EURY</name>
<comment type="similarity">
    <text evidence="1">Belongs to the vitamin uptake transporter (VUT/ECF) (TC 2.A.88) family. Q precursor transporter subfamily.</text>
</comment>
<dbReference type="Pfam" id="PF02592">
    <property type="entry name" value="Vut_1"/>
    <property type="match status" value="1"/>
</dbReference>
<dbReference type="HAMAP" id="MF_02088">
    <property type="entry name" value="Q_prec_transport"/>
    <property type="match status" value="1"/>
</dbReference>
<protein>
    <recommendedName>
        <fullName evidence="1">Probable queuosine precursor transporter</fullName>
        <shortName evidence="1">Q precursor transporter</shortName>
    </recommendedName>
</protein>
<dbReference type="NCBIfam" id="TIGR00697">
    <property type="entry name" value="queuosine precursor transporter"/>
    <property type="match status" value="1"/>
</dbReference>
<dbReference type="Proteomes" id="UP000607197">
    <property type="component" value="Unassembled WGS sequence"/>
</dbReference>
<evidence type="ECO:0000313" key="2">
    <source>
        <dbReference type="EMBL" id="GGL46269.1"/>
    </source>
</evidence>
<comment type="caution">
    <text evidence="2">The sequence shown here is derived from an EMBL/GenBank/DDBJ whole genome shotgun (WGS) entry which is preliminary data.</text>
</comment>
<keyword evidence="1" id="KW-0472">Membrane</keyword>
<feature type="transmembrane region" description="Helical" evidence="1">
    <location>
        <begin position="20"/>
        <end position="46"/>
    </location>
</feature>
<dbReference type="GO" id="GO:0005886">
    <property type="term" value="C:plasma membrane"/>
    <property type="evidence" value="ECO:0007669"/>
    <property type="project" value="UniProtKB-SubCell"/>
</dbReference>
<dbReference type="EMBL" id="BMPG01000001">
    <property type="protein sequence ID" value="GGL46269.1"/>
    <property type="molecule type" value="Genomic_DNA"/>
</dbReference>
<keyword evidence="1" id="KW-0812">Transmembrane</keyword>
<dbReference type="PANTHER" id="PTHR34300">
    <property type="entry name" value="QUEUOSINE PRECURSOR TRANSPORTER-RELATED"/>
    <property type="match status" value="1"/>
</dbReference>
<feature type="transmembrane region" description="Helical" evidence="1">
    <location>
        <begin position="52"/>
        <end position="72"/>
    </location>
</feature>
<dbReference type="AlphaFoldDB" id="A0A830F1M1"/>
<feature type="transmembrane region" description="Helical" evidence="1">
    <location>
        <begin position="171"/>
        <end position="190"/>
    </location>
</feature>
<reference evidence="2" key="2">
    <citation type="submission" date="2020-09" db="EMBL/GenBank/DDBJ databases">
        <authorList>
            <person name="Sun Q."/>
            <person name="Ohkuma M."/>
        </authorList>
    </citation>
    <scope>NUCLEOTIDE SEQUENCE</scope>
    <source>
        <strain evidence="2">JCM 19596</strain>
    </source>
</reference>
<feature type="transmembrane region" description="Helical" evidence="1">
    <location>
        <begin position="84"/>
        <end position="107"/>
    </location>
</feature>
<sequence length="243" mass="25576">MTSDETRVGTLDTTGVDTSLIALVGLFVTALVTAQLISAKLLAFALPLTIPVVGAALVFPGGTFAYAVTYFATDCLSELYGRRVARTAVNVGFAMNFVLLALVWVTVQSPAASAPANFEGVVLSATPIVLGSLLGYLVSQNWDVFAFHALRRRTDGAHLWLRNIGSTGTSQLLDTIVFTLVAFVVAPPLLGTGSAMPTGAVVSLIAGQYLAKLLFALADTPFVYAAVGYIRDRNDVQPPSYAD</sequence>